<reference evidence="1 2" key="1">
    <citation type="journal article" date="2013" name="Genome Announc.">
        <title>Whole Genome Sequencing of Thermus oshimai JL-2 and Thermus thermophilus JL-18, Incomplete Denitrifiers from the United States Great Basin.</title>
        <authorList>
            <person name="Murugapiran S.K."/>
            <person name="Huntemann M."/>
            <person name="Wei C.L."/>
            <person name="Han J."/>
            <person name="Detter J.C."/>
            <person name="Han C.S."/>
            <person name="Erkkila T.H."/>
            <person name="Teshima H."/>
            <person name="Chen A."/>
            <person name="Kyrpides N."/>
            <person name="Mavrommatis K."/>
            <person name="Markowitz V."/>
            <person name="Szeto E."/>
            <person name="Ivanova N."/>
            <person name="Pagani I."/>
            <person name="Lam J."/>
            <person name="McDonald A.I."/>
            <person name="Dodsworth J.A."/>
            <person name="Pati A."/>
            <person name="Goodwin L."/>
            <person name="Peters L."/>
            <person name="Pitluck S."/>
            <person name="Woyke T."/>
            <person name="Hedlund B.P."/>
        </authorList>
    </citation>
    <scope>NUCLEOTIDE SEQUENCE</scope>
    <source>
        <strain evidence="1 2">JL-2</strain>
        <plasmid evidence="1">pTHEOS02</plasmid>
    </source>
</reference>
<dbReference type="PATRIC" id="fig|751945.3.peg.2446"/>
<keyword evidence="1" id="KW-0614">Plasmid</keyword>
<dbReference type="KEGG" id="tos:Theos_2508"/>
<accession>K7RM75</accession>
<dbReference type="Proteomes" id="UP000000211">
    <property type="component" value="Plasmid pTHEOS02"/>
</dbReference>
<keyword evidence="2" id="KW-1185">Reference proteome</keyword>
<gene>
    <name evidence="1" type="ORF">Theos_2508</name>
</gene>
<dbReference type="AlphaFoldDB" id="K7RM75"/>
<protein>
    <submittedName>
        <fullName evidence="1">Uncharacterized protein</fullName>
    </submittedName>
</protein>
<organism evidence="1 2">
    <name type="scientific">Thermus oshimai JL-2</name>
    <dbReference type="NCBI Taxonomy" id="751945"/>
    <lineage>
        <taxon>Bacteria</taxon>
        <taxon>Thermotogati</taxon>
        <taxon>Deinococcota</taxon>
        <taxon>Deinococci</taxon>
        <taxon>Thermales</taxon>
        <taxon>Thermaceae</taxon>
        <taxon>Thermus</taxon>
    </lineage>
</organism>
<evidence type="ECO:0000313" key="2">
    <source>
        <dbReference type="Proteomes" id="UP000000211"/>
    </source>
</evidence>
<evidence type="ECO:0000313" key="1">
    <source>
        <dbReference type="EMBL" id="AFV77482.1"/>
    </source>
</evidence>
<dbReference type="EMBL" id="CP003251">
    <property type="protein sequence ID" value="AFV77482.1"/>
    <property type="molecule type" value="Genomic_DNA"/>
</dbReference>
<name>K7RM75_THEOS</name>
<proteinExistence type="predicted"/>
<geneLocation type="plasmid" evidence="1 2">
    <name>pTHEOS02</name>
</geneLocation>
<sequence>MELLKDTLLGGTPYLHERAVRARLEELPPEVREALEDLRSGEDLPDPVHLVAGHYQAEPGDEELYLVLRGEGGVLGRWDAERDEEAAEVWRWVMAVKG</sequence>
<dbReference type="HOGENOM" id="CLU_2332710_0_0_0"/>
<dbReference type="RefSeq" id="WP_015065467.1">
    <property type="nucleotide sequence ID" value="NC_019388.1"/>
</dbReference>